<evidence type="ECO:0000256" key="1">
    <source>
        <dbReference type="SAM" id="SignalP"/>
    </source>
</evidence>
<comment type="caution">
    <text evidence="2">The sequence shown here is derived from an EMBL/GenBank/DDBJ whole genome shotgun (WGS) entry which is preliminary data.</text>
</comment>
<accession>A0A9X9XAR7</accession>
<protein>
    <recommendedName>
        <fullName evidence="4">DUF2946 domain-containing protein</fullName>
    </recommendedName>
</protein>
<reference evidence="2" key="2">
    <citation type="journal article" date="2021" name="Syst. Appl. Microbiol.">
        <title>Roseomonas hellenica sp. nov., isolated from roots of wild-growing Alkanna tinctoria.</title>
        <authorList>
            <person name="Rat A."/>
            <person name="Naranjo H.D."/>
            <person name="Lebbe L."/>
            <person name="Cnockaert M."/>
            <person name="Krigas N."/>
            <person name="Grigoriadou K."/>
            <person name="Maloupa E."/>
            <person name="Willems A."/>
        </authorList>
    </citation>
    <scope>NUCLEOTIDE SEQUENCE</scope>
    <source>
        <strain evidence="2">LMG 31228</strain>
    </source>
</reference>
<dbReference type="EMBL" id="JAAEDL010000008">
    <property type="protein sequence ID" value="MBR0680803.1"/>
    <property type="molecule type" value="Genomic_DNA"/>
</dbReference>
<organism evidence="2 3">
    <name type="scientific">Neoroseomonas eburnea</name>
    <dbReference type="NCBI Taxonomy" id="1346889"/>
    <lineage>
        <taxon>Bacteria</taxon>
        <taxon>Pseudomonadati</taxon>
        <taxon>Pseudomonadota</taxon>
        <taxon>Alphaproteobacteria</taxon>
        <taxon>Acetobacterales</taxon>
        <taxon>Acetobacteraceae</taxon>
        <taxon>Neoroseomonas</taxon>
    </lineage>
</organism>
<keyword evidence="1" id="KW-0732">Signal</keyword>
<dbReference type="Proteomes" id="UP001138709">
    <property type="component" value="Unassembled WGS sequence"/>
</dbReference>
<feature type="signal peptide" evidence="1">
    <location>
        <begin position="1"/>
        <end position="25"/>
    </location>
</feature>
<proteinExistence type="predicted"/>
<dbReference type="AlphaFoldDB" id="A0A9X9XAR7"/>
<reference evidence="2" key="1">
    <citation type="submission" date="2020-01" db="EMBL/GenBank/DDBJ databases">
        <authorList>
            <person name="Rat A."/>
        </authorList>
    </citation>
    <scope>NUCLEOTIDE SEQUENCE</scope>
    <source>
        <strain evidence="2">LMG 31228</strain>
    </source>
</reference>
<keyword evidence="3" id="KW-1185">Reference proteome</keyword>
<evidence type="ECO:0000313" key="2">
    <source>
        <dbReference type="EMBL" id="MBR0680803.1"/>
    </source>
</evidence>
<evidence type="ECO:0008006" key="4">
    <source>
        <dbReference type="Google" id="ProtNLM"/>
    </source>
</evidence>
<feature type="chain" id="PRO_5040866294" description="DUF2946 domain-containing protein" evidence="1">
    <location>
        <begin position="26"/>
        <end position="124"/>
    </location>
</feature>
<gene>
    <name evidence="2" type="ORF">GXW74_09915</name>
</gene>
<dbReference type="RefSeq" id="WP_211846340.1">
    <property type="nucleotide sequence ID" value="NZ_JAAEDL010000008.1"/>
</dbReference>
<name>A0A9X9XAR7_9PROT</name>
<evidence type="ECO:0000313" key="3">
    <source>
        <dbReference type="Proteomes" id="UP001138709"/>
    </source>
</evidence>
<sequence length="124" mass="12897">MPRFLSPVARLIAAVLLLQVLLAPAHCLAMVAAPAGLETVVCAPDGMRTIHVGPDGQEMPAHEASQGFCLACHGLPQAMMPDAPRVTGPAWIATLVTWHAAQAKTLPPAARAPPYRPTGPPTLS</sequence>